<comment type="subcellular location">
    <subcellularLocation>
        <location evidence="1">Nucleus</location>
    </subcellularLocation>
</comment>
<dbReference type="SUPFAM" id="SSF48371">
    <property type="entry name" value="ARM repeat"/>
    <property type="match status" value="1"/>
</dbReference>
<proteinExistence type="inferred from homology"/>
<feature type="region of interest" description="Disordered" evidence="4">
    <location>
        <begin position="1"/>
        <end position="29"/>
    </location>
</feature>
<evidence type="ECO:0000256" key="1">
    <source>
        <dbReference type="ARBA" id="ARBA00004123"/>
    </source>
</evidence>
<reference evidence="5" key="1">
    <citation type="submission" date="2023-03" db="UniProtKB">
        <authorList>
            <consortium name="Ensembl"/>
        </authorList>
    </citation>
    <scope>IDENTIFICATION</scope>
</reference>
<dbReference type="InterPro" id="IPR007015">
    <property type="entry name" value="DNA_pol_V/MYBBP1A"/>
</dbReference>
<dbReference type="GO" id="GO:0003714">
    <property type="term" value="F:transcription corepressor activity"/>
    <property type="evidence" value="ECO:0007669"/>
    <property type="project" value="TreeGrafter"/>
</dbReference>
<feature type="compositionally biased region" description="Basic and acidic residues" evidence="4">
    <location>
        <begin position="1"/>
        <end position="10"/>
    </location>
</feature>
<evidence type="ECO:0000256" key="4">
    <source>
        <dbReference type="SAM" id="MobiDB-lite"/>
    </source>
</evidence>
<organism evidence="5">
    <name type="scientific">Equus asinus asinus</name>
    <dbReference type="NCBI Taxonomy" id="83772"/>
    <lineage>
        <taxon>Eukaryota</taxon>
        <taxon>Metazoa</taxon>
        <taxon>Chordata</taxon>
        <taxon>Craniata</taxon>
        <taxon>Vertebrata</taxon>
        <taxon>Euteleostomi</taxon>
        <taxon>Mammalia</taxon>
        <taxon>Eutheria</taxon>
        <taxon>Laurasiatheria</taxon>
        <taxon>Perissodactyla</taxon>
        <taxon>Equidae</taxon>
        <taxon>Equus</taxon>
    </lineage>
</organism>
<feature type="compositionally biased region" description="Basic residues" evidence="4">
    <location>
        <begin position="1208"/>
        <end position="1217"/>
    </location>
</feature>
<dbReference type="PANTHER" id="PTHR13213:SF2">
    <property type="entry name" value="MYB-BINDING PROTEIN 1A"/>
    <property type="match status" value="1"/>
</dbReference>
<feature type="region of interest" description="Disordered" evidence="4">
    <location>
        <begin position="946"/>
        <end position="973"/>
    </location>
</feature>
<feature type="compositionally biased region" description="Polar residues" evidence="4">
    <location>
        <begin position="1187"/>
        <end position="1206"/>
    </location>
</feature>
<accession>A0A8C4MFJ6</accession>
<feature type="compositionally biased region" description="Acidic residues" evidence="4">
    <location>
        <begin position="726"/>
        <end position="755"/>
    </location>
</feature>
<gene>
    <name evidence="5" type="primary">MYBBP1A</name>
</gene>
<evidence type="ECO:0000256" key="2">
    <source>
        <dbReference type="ARBA" id="ARBA00006809"/>
    </source>
</evidence>
<protein>
    <submittedName>
        <fullName evidence="5">MYB binding protein 1a</fullName>
    </submittedName>
</protein>
<dbReference type="Pfam" id="PF04931">
    <property type="entry name" value="DNA_pol_phi"/>
    <property type="match status" value="1"/>
</dbReference>
<evidence type="ECO:0000256" key="3">
    <source>
        <dbReference type="ARBA" id="ARBA00023242"/>
    </source>
</evidence>
<dbReference type="InterPro" id="IPR016024">
    <property type="entry name" value="ARM-type_fold"/>
</dbReference>
<feature type="compositionally biased region" description="Polar residues" evidence="4">
    <location>
        <begin position="1259"/>
        <end position="1269"/>
    </location>
</feature>
<dbReference type="Ensembl" id="ENSEAST00005024301.1">
    <property type="protein sequence ID" value="ENSEASP00005022394.1"/>
    <property type="gene ID" value="ENSEASG00005014231.1"/>
</dbReference>
<evidence type="ECO:0000313" key="5">
    <source>
        <dbReference type="Ensembl" id="ENSEASP00005022394.1"/>
    </source>
</evidence>
<dbReference type="GO" id="GO:0005730">
    <property type="term" value="C:nucleolus"/>
    <property type="evidence" value="ECO:0007669"/>
    <property type="project" value="InterPro"/>
</dbReference>
<dbReference type="GO" id="GO:0043565">
    <property type="term" value="F:sequence-specific DNA binding"/>
    <property type="evidence" value="ECO:0007669"/>
    <property type="project" value="TreeGrafter"/>
</dbReference>
<feature type="region of interest" description="Disordered" evidence="4">
    <location>
        <begin position="704"/>
        <end position="755"/>
    </location>
</feature>
<feature type="compositionally biased region" description="Basic residues" evidence="4">
    <location>
        <begin position="1166"/>
        <end position="1184"/>
    </location>
</feature>
<dbReference type="PANTHER" id="PTHR13213">
    <property type="entry name" value="MYB-BINDING PROTEIN 1A FAMILY MEMBER"/>
    <property type="match status" value="1"/>
</dbReference>
<sequence length="1330" mass="150165">MAEMESRDVAEPMSLGEATKSGARPADPHGLLKHSREFLDFFWDIAKPQQETRLEATEKLLEYLRTRPQGSEMKYALKRLITGLGVGRETARPCYSLALAQLLQSFEDIPLCSILQQIQEKHDLQKVKKTMMRPALFANLFGVLALFQSGRLVKDSEALMKSVKLLQTLAQYYNHLQEQPQQALVDILSEVPEATLQEVLPKILKADLNSVLGSPEHLQLFLLAQQKVPTELEKLMGSVNLFSDENIPRLVTVLKMTAASVKKERRLPTMALDLLRLALQEDKFPRFWKEVVEQGLLKKHFWPASYLCFRLLGAALPLLSKEQLQLVMRGDLIRQYGEHLVTAKFPNQFKFAPEMNEYVGAFLEGCRDDPERQLAVVVAFTSITNQGLPVVPTFWRVVQSLSAPALKGYVAWLRDMFLQPDLESLVDFSTNNQKKAQDASLHGPERAVFRLRKWIILRLVSIVDNVHVEKEEALIEEVARFCFFHAFFETKKPTPQIPETEQRFSFPLESRAREVVSGAFFSLLQTLSTQFRQAPEQTRDGQPWTYRLVQFADMLLNHSRNVAALTPFTPPQRQAWDRMLQTLKELEARSSEAKAKAAAFQHLILLVGIHLFKSPAESCDLLGDIQTCIKKSLGEKTRRTRSKAVNPQEPPWVEVLVEILLALLAQPSHLMRQVARSVFSHICSHLTPRALQLILDVLNPEKSQDEDDNVVVMDDSEKQLENVEDKSEDSEDNKNSEDEEYSDEEESDEEDRDGDVDQGFREQLMAVLQAGKALGGVDSEDDDEELGDEAMMALDQNLASLFAEQKLRIQARKDEKNKLQKEKMLRRDFQIRVLDLIEVLVTKQPENPLVLELLEPLLNIIRRSMRTSSTKQEQDLLHKTARIFTHHLCRSRHYCHDVGNYMETLYSQVERLVQQAGHQADSSISLYYFNASLYLLRVLKGNSAHGSVHKTQRKEEAGLDASTKPRGPEAPSSFDLSLVTPVYSSALSSFLTKRNSPLTVPMFLSLFSRHPVSVVTASGDHIPPPQAQACLLLQKTLPTRELRLCFEDPEWEQLIGQILAKVTENLRTLGEAQTKSEQQRELSSVELLNVLFRTVHQENLTTDLTAVRGVLQSRQARLQQGERATGSGRLHNLYWQAMKTLGVQRPKSEKKDVKEVPSATQSPVSMKRKKKGFLPETKKRKKRKSEGTMQQDATKPAVTSGNQPPSTGRKRRNRVKAKVPAQSQVNGTPATKSLAPDPPATSPSTPAKTPKLQKKNRKLSQVNGATPVSPTEPAKSPHQKALPKECVSGKSPQSMLPRKKARVSLASRSPSLLQSGAKKKKVQLRKGRKP</sequence>
<feature type="compositionally biased region" description="Basic and acidic residues" evidence="4">
    <location>
        <begin position="715"/>
        <end position="725"/>
    </location>
</feature>
<feature type="compositionally biased region" description="Polar residues" evidence="4">
    <location>
        <begin position="1221"/>
        <end position="1231"/>
    </location>
</feature>
<dbReference type="GO" id="GO:0003723">
    <property type="term" value="F:RNA binding"/>
    <property type="evidence" value="ECO:0007669"/>
    <property type="project" value="TreeGrafter"/>
</dbReference>
<keyword evidence="3" id="KW-0539">Nucleus</keyword>
<feature type="compositionally biased region" description="Basic and acidic residues" evidence="4">
    <location>
        <begin position="1146"/>
        <end position="1155"/>
    </location>
</feature>
<feature type="region of interest" description="Disordered" evidence="4">
    <location>
        <begin position="1141"/>
        <end position="1330"/>
    </location>
</feature>
<name>A0A8C4MFJ6_EQUAS</name>
<feature type="compositionally biased region" description="Basic residues" evidence="4">
    <location>
        <begin position="1317"/>
        <end position="1330"/>
    </location>
</feature>
<comment type="similarity">
    <text evidence="2">Belongs to the MYBBP1A family.</text>
</comment>